<dbReference type="OMA" id="LFYHYCT"/>
<feature type="region of interest" description="Disordered" evidence="1">
    <location>
        <begin position="460"/>
        <end position="537"/>
    </location>
</feature>
<dbReference type="InterPro" id="IPR021858">
    <property type="entry name" value="Fun_TF"/>
</dbReference>
<sequence length="894" mass="97825">MCTEVKTSINKSVSKPRRKRKVVELIEVGGKIVSKTSTGKRKFHNKSKNGCENCKRRRVKCDEAKPACKKCSNMKLDCNYPKVTHIQSTITTTVYKDGTKSKSGGIKLPNQKKNQLQKEQQVIEEQEQEEEEEEDDDDEEEDEHDEQEDSIDEGKSNNILEDPETPANVTETKLTATNDPIKQEESNLLFHRRRGSMVLPLNSPDKQGNMDSLLLPSLSTVPNFANSQFMLPQLMSLSNSEKFSTFDLSGGPNSANVNTFGKNNNINIHGESPLQSIPLNASNSISSLLSVSRFSTLPNLNTNANSTSLGLQSQQSLSNNLGATLAGSFNKGKNNHNIGGLENAPVNPLSLYGDSIALVSKLGLNLKGLSALNSPGFSMGQFDFQDLGGLKSAHAMKVSIAEEVLTNMHKQMTKSMNLRSAQNNAFKNNNNGIGNVGMSRSGSLNASILSHNPTISPVVPVTPMTRNLGENESGVNILNSKLDGDNSNRMDTSPSAATLAGRETIDETKQGSPKSSKNSMDVSGNDEGGISDSNEKSGSNGSVYNLVRMSQQVSLNLVDLKLFYHYCTKVWPTIISAGITGVQLWSEEIPELSFEYPFLMHSILAFSATHLSRSENGLEHYVSSHRIEALRLLREAVLEISPENTDALVASALILIMDSLANAAGGISNKDDDTDLDKGDKSDNSSVMTGRSSKSSNSRTTSRARISSTMSPSAWIFHVKGASTILTAVWPLSEKSRFHDLISIDLSEFGDILTQESDTISELVCFDESIADLYPVEIDSPYLITLAYLDKLHRDRSQPNFILRVFAFPALLDKTFLALLMTGDLGAMRIMRSYYKLLRGYTTQVMETVWFLEGVPQVLPQDVDEYSGGGMHMMLDFLGGGLPSMTTTNLSEFV</sequence>
<dbReference type="Pfam" id="PF11951">
    <property type="entry name" value="Fungal_trans_2"/>
    <property type="match status" value="1"/>
</dbReference>
<dbReference type="STRING" id="436907.A7THX9"/>
<dbReference type="GO" id="GO:0008270">
    <property type="term" value="F:zinc ion binding"/>
    <property type="evidence" value="ECO:0007669"/>
    <property type="project" value="InterPro"/>
</dbReference>
<feature type="region of interest" description="Disordered" evidence="1">
    <location>
        <begin position="668"/>
        <end position="705"/>
    </location>
</feature>
<feature type="compositionally biased region" description="Polar residues" evidence="1">
    <location>
        <begin position="167"/>
        <end position="180"/>
    </location>
</feature>
<feature type="compositionally biased region" description="Polar residues" evidence="1">
    <location>
        <begin position="510"/>
        <end position="522"/>
    </location>
</feature>
<dbReference type="FunCoup" id="A7THX9">
    <property type="interactions" value="294"/>
</dbReference>
<dbReference type="KEGG" id="vpo:Kpol_1031p47"/>
<evidence type="ECO:0000313" key="3">
    <source>
        <dbReference type="EMBL" id="EDO18141.1"/>
    </source>
</evidence>
<accession>A7THX9</accession>
<dbReference type="SUPFAM" id="SSF57701">
    <property type="entry name" value="Zn2/Cys6 DNA-binding domain"/>
    <property type="match status" value="1"/>
</dbReference>
<dbReference type="AlphaFoldDB" id="A7THX9"/>
<dbReference type="GeneID" id="5546414"/>
<dbReference type="PROSITE" id="PS50048">
    <property type="entry name" value="ZN2_CY6_FUNGAL_2"/>
    <property type="match status" value="1"/>
</dbReference>
<dbReference type="Pfam" id="PF00172">
    <property type="entry name" value="Zn_clus"/>
    <property type="match status" value="1"/>
</dbReference>
<protein>
    <recommendedName>
        <fullName evidence="2">Zn(2)-C6 fungal-type domain-containing protein</fullName>
    </recommendedName>
</protein>
<reference evidence="3 4" key="1">
    <citation type="journal article" date="2007" name="Proc. Natl. Acad. Sci. U.S.A.">
        <title>Independent sorting-out of thousands of duplicated gene pairs in two yeast species descended from a whole-genome duplication.</title>
        <authorList>
            <person name="Scannell D.R."/>
            <person name="Frank A.C."/>
            <person name="Conant G.C."/>
            <person name="Byrne K.P."/>
            <person name="Woolfit M."/>
            <person name="Wolfe K.H."/>
        </authorList>
    </citation>
    <scope>NUCLEOTIDE SEQUENCE [LARGE SCALE GENOMIC DNA]</scope>
    <source>
        <strain evidence="4">ATCC 22028 / DSM 70294 / BCRC 21397 / CBS 2163 / NBRC 10782 / NRRL Y-8283 / UCD 57-17</strain>
    </source>
</reference>
<dbReference type="InParanoid" id="A7THX9"/>
<dbReference type="EMBL" id="DS480393">
    <property type="protein sequence ID" value="EDO18141.1"/>
    <property type="molecule type" value="Genomic_DNA"/>
</dbReference>
<dbReference type="SMART" id="SM00066">
    <property type="entry name" value="GAL4"/>
    <property type="match status" value="1"/>
</dbReference>
<dbReference type="PANTHER" id="PTHR47784:SF5">
    <property type="entry name" value="STEROL UPTAKE CONTROL PROTEIN 2"/>
    <property type="match status" value="1"/>
</dbReference>
<gene>
    <name evidence="3" type="ORF">Kpol_1031p47</name>
</gene>
<feature type="compositionally biased region" description="Low complexity" evidence="1">
    <location>
        <begin position="107"/>
        <end position="120"/>
    </location>
</feature>
<dbReference type="GO" id="GO:0001228">
    <property type="term" value="F:DNA-binding transcription activator activity, RNA polymerase II-specific"/>
    <property type="evidence" value="ECO:0007669"/>
    <property type="project" value="TreeGrafter"/>
</dbReference>
<dbReference type="OrthoDB" id="416217at2759"/>
<dbReference type="InterPro" id="IPR053157">
    <property type="entry name" value="Sterol_Uptake_Regulator"/>
</dbReference>
<keyword evidence="4" id="KW-1185">Reference proteome</keyword>
<organism evidence="4">
    <name type="scientific">Vanderwaltozyma polyspora (strain ATCC 22028 / DSM 70294 / BCRC 21397 / CBS 2163 / NBRC 10782 / NRRL Y-8283 / UCD 57-17)</name>
    <name type="common">Kluyveromyces polysporus</name>
    <dbReference type="NCBI Taxonomy" id="436907"/>
    <lineage>
        <taxon>Eukaryota</taxon>
        <taxon>Fungi</taxon>
        <taxon>Dikarya</taxon>
        <taxon>Ascomycota</taxon>
        <taxon>Saccharomycotina</taxon>
        <taxon>Saccharomycetes</taxon>
        <taxon>Saccharomycetales</taxon>
        <taxon>Saccharomycetaceae</taxon>
        <taxon>Vanderwaltozyma</taxon>
    </lineage>
</organism>
<dbReference type="CDD" id="cd00067">
    <property type="entry name" value="GAL4"/>
    <property type="match status" value="1"/>
</dbReference>
<dbReference type="PROSITE" id="PS00463">
    <property type="entry name" value="ZN2_CY6_FUNGAL_1"/>
    <property type="match status" value="1"/>
</dbReference>
<evidence type="ECO:0000256" key="1">
    <source>
        <dbReference type="SAM" id="MobiDB-lite"/>
    </source>
</evidence>
<dbReference type="InterPro" id="IPR036864">
    <property type="entry name" value="Zn2-C6_fun-type_DNA-bd_sf"/>
</dbReference>
<dbReference type="PhylomeDB" id="A7THX9"/>
<proteinExistence type="predicted"/>
<dbReference type="RefSeq" id="XP_001645999.1">
    <property type="nucleotide sequence ID" value="XM_001645949.1"/>
</dbReference>
<dbReference type="Proteomes" id="UP000000267">
    <property type="component" value="Unassembled WGS sequence"/>
</dbReference>
<evidence type="ECO:0000313" key="4">
    <source>
        <dbReference type="Proteomes" id="UP000000267"/>
    </source>
</evidence>
<dbReference type="PANTHER" id="PTHR47784">
    <property type="entry name" value="STEROL UPTAKE CONTROL PROTEIN 2"/>
    <property type="match status" value="1"/>
</dbReference>
<feature type="compositionally biased region" description="Polar residues" evidence="1">
    <location>
        <begin position="464"/>
        <end position="481"/>
    </location>
</feature>
<dbReference type="Gene3D" id="4.10.240.10">
    <property type="entry name" value="Zn(2)-C6 fungal-type DNA-binding domain"/>
    <property type="match status" value="1"/>
</dbReference>
<feature type="domain" description="Zn(2)-C6 fungal-type" evidence="2">
    <location>
        <begin position="50"/>
        <end position="80"/>
    </location>
</feature>
<dbReference type="eggNOG" id="ENOG502QRM1">
    <property type="taxonomic scope" value="Eukaryota"/>
</dbReference>
<feature type="compositionally biased region" description="Acidic residues" evidence="1">
    <location>
        <begin position="122"/>
        <end position="151"/>
    </location>
</feature>
<feature type="compositionally biased region" description="Low complexity" evidence="1">
    <location>
        <begin position="689"/>
        <end position="705"/>
    </location>
</feature>
<name>A7THX9_VANPO</name>
<dbReference type="InterPro" id="IPR001138">
    <property type="entry name" value="Zn2Cys6_DnaBD"/>
</dbReference>
<dbReference type="HOGENOM" id="CLU_011669_0_0_1"/>
<evidence type="ECO:0000259" key="2">
    <source>
        <dbReference type="PROSITE" id="PS50048"/>
    </source>
</evidence>
<feature type="region of interest" description="Disordered" evidence="1">
    <location>
        <begin position="96"/>
        <end position="180"/>
    </location>
</feature>